<reference evidence="3" key="1">
    <citation type="submission" date="2018-05" db="EMBL/GenBank/DDBJ databases">
        <title>Leptospira yasudae sp. nov. and Leptospira stimsonii sp. nov., two pathogenic species of the genus Leptospira isolated from environmental sources.</title>
        <authorList>
            <person name="Casanovas-Massana A."/>
            <person name="Hamond C."/>
            <person name="Santos L.A."/>
            <person name="Hacker K.P."/>
            <person name="Balassiano I."/>
            <person name="Medeiros M.A."/>
            <person name="Reis M.G."/>
            <person name="Ko A.I."/>
            <person name="Wunder E.A."/>
        </authorList>
    </citation>
    <scope>NUCLEOTIDE SEQUENCE [LARGE SCALE GENOMIC DNA]</scope>
    <source>
        <strain evidence="3">AMB6-RJ</strain>
    </source>
</reference>
<protein>
    <recommendedName>
        <fullName evidence="4">Alginate export domain-containing protein</fullName>
    </recommendedName>
</protein>
<dbReference type="EMBL" id="QHCS01000005">
    <property type="protein sequence ID" value="RHX84618.1"/>
    <property type="molecule type" value="Genomic_DNA"/>
</dbReference>
<comment type="caution">
    <text evidence="2">The sequence shown here is derived from an EMBL/GenBank/DDBJ whole genome shotgun (WGS) entry which is preliminary data.</text>
</comment>
<evidence type="ECO:0000313" key="3">
    <source>
        <dbReference type="Proteomes" id="UP000266669"/>
    </source>
</evidence>
<proteinExistence type="predicted"/>
<dbReference type="RefSeq" id="WP_118983180.1">
    <property type="nucleotide sequence ID" value="NZ_QHCS01000005.1"/>
</dbReference>
<evidence type="ECO:0000313" key="2">
    <source>
        <dbReference type="EMBL" id="RHX84618.1"/>
    </source>
</evidence>
<evidence type="ECO:0008006" key="4">
    <source>
        <dbReference type="Google" id="ProtNLM"/>
    </source>
</evidence>
<name>A0A8B3CQJ5_9LEPT</name>
<dbReference type="Proteomes" id="UP000266669">
    <property type="component" value="Unassembled WGS sequence"/>
</dbReference>
<gene>
    <name evidence="2" type="ORF">DLM78_17260</name>
</gene>
<dbReference type="AlphaFoldDB" id="A0A8B3CQJ5"/>
<feature type="region of interest" description="Disordered" evidence="1">
    <location>
        <begin position="121"/>
        <end position="155"/>
    </location>
</feature>
<accession>A0A8B3CQJ5</accession>
<evidence type="ECO:0000256" key="1">
    <source>
        <dbReference type="SAM" id="MobiDB-lite"/>
    </source>
</evidence>
<organism evidence="2 3">
    <name type="scientific">Leptospira stimsonii</name>
    <dbReference type="NCBI Taxonomy" id="2202203"/>
    <lineage>
        <taxon>Bacteria</taxon>
        <taxon>Pseudomonadati</taxon>
        <taxon>Spirochaetota</taxon>
        <taxon>Spirochaetia</taxon>
        <taxon>Leptospirales</taxon>
        <taxon>Leptospiraceae</taxon>
        <taxon>Leptospira</taxon>
    </lineage>
</organism>
<sequence length="582" mass="66285">MRTTFLRGKVRGGSAPRTGLSAPVNKFKNSKLEKSKVTINLLTPRRSLPQFRNEKTNWRRFGILLWIVLPITTINAESFPEYRLDDLLLLQEGKRDLKGKGRFSFPEKEFDIQKKENETLSETGKTVASKRKGTKEETESFGVDSNSGEIRGDDTRNDLRPDSSFYLRATMLYRGLTQDGGKREEQARRSFSRGIVSPEFGWVQKKTNFYQQILVSPFLQYEESLIGTKTVTRGADGELLYISGWETPSWKLGAEAGRGYQRLDRNGFLFVGFLNYGEFIAQWKPLGLSFSAIGAQIQDSILYSERNRNESPRRISGTSFSLSDHYGIQNIRIFYYIYQESRQDPVKGDLFLKENPLRPYGRYQYYGFEFSSAPKAGLSLDLDGIVVSGLREYGLNAFQSYQTSVSTFGSMFGTKLNWQRPEATYFIGGLYSSKDPNLRTDSDSNGYSGIRTDPRGYGGKTSFLLMESLLLQEGTVFREDGNASRPNFENKGLQLFQVGARKTWEKRWTAQAMILTSSSPMGRGWEGIGTAGFQSEHSYILMSLSYALVDPQKQEKILFDEWTKKADKKEYSRIYLSAGVYF</sequence>